<accession>A0A2J0L5P0</accession>
<proteinExistence type="predicted"/>
<name>A0A2J0L5P0_9BACT</name>
<evidence type="ECO:0008006" key="3">
    <source>
        <dbReference type="Google" id="ProtNLM"/>
    </source>
</evidence>
<dbReference type="AlphaFoldDB" id="A0A2J0L5P0"/>
<protein>
    <recommendedName>
        <fullName evidence="3">B12-binding domain-containing protein</fullName>
    </recommendedName>
</protein>
<evidence type="ECO:0000313" key="2">
    <source>
        <dbReference type="Proteomes" id="UP000230052"/>
    </source>
</evidence>
<organism evidence="1 2">
    <name type="scientific">Candidatus Aquitaenariimonas noxiae</name>
    <dbReference type="NCBI Taxonomy" id="1974741"/>
    <lineage>
        <taxon>Bacteria</taxon>
        <taxon>Pseudomonadati</taxon>
        <taxon>Candidatus Omnitrophota</taxon>
        <taxon>Candidatus Aquitaenariimonas</taxon>
    </lineage>
</organism>
<sequence>MADVILFQPKTSKGSAKELLSRAPVGLLFVAAPLVKNNYKVKIIDQETDIYWLDELNKELNDSTICVGVSSRTGRQISEGLKFSKIVKDRYNIPIVWGGRTPKHVARTNNHEQFN</sequence>
<dbReference type="Gene3D" id="3.40.50.280">
    <property type="entry name" value="Cobalamin-binding domain"/>
    <property type="match status" value="1"/>
</dbReference>
<reference evidence="1 2" key="1">
    <citation type="submission" date="2017-09" db="EMBL/GenBank/DDBJ databases">
        <title>Depth-based differentiation of microbial function through sediment-hosted aquifers and enrichment of novel symbionts in the deep terrestrial subsurface.</title>
        <authorList>
            <person name="Probst A.J."/>
            <person name="Ladd B."/>
            <person name="Jarett J.K."/>
            <person name="Geller-Mcgrath D.E."/>
            <person name="Sieber C.M."/>
            <person name="Emerson J.B."/>
            <person name="Anantharaman K."/>
            <person name="Thomas B.C."/>
            <person name="Malmstrom R."/>
            <person name="Stieglmeier M."/>
            <person name="Klingl A."/>
            <person name="Woyke T."/>
            <person name="Ryan C.M."/>
            <person name="Banfield J.F."/>
        </authorList>
    </citation>
    <scope>NUCLEOTIDE SEQUENCE [LARGE SCALE GENOMIC DNA]</scope>
    <source>
        <strain evidence="1">CG07_land_8_20_14_0_80_42_15</strain>
    </source>
</reference>
<dbReference type="Proteomes" id="UP000230052">
    <property type="component" value="Unassembled WGS sequence"/>
</dbReference>
<evidence type="ECO:0000313" key="1">
    <source>
        <dbReference type="EMBL" id="PIU41837.1"/>
    </source>
</evidence>
<dbReference type="EMBL" id="PEWV01000032">
    <property type="protein sequence ID" value="PIU41837.1"/>
    <property type="molecule type" value="Genomic_DNA"/>
</dbReference>
<gene>
    <name evidence="1" type="ORF">COS99_03435</name>
</gene>
<comment type="caution">
    <text evidence="1">The sequence shown here is derived from an EMBL/GenBank/DDBJ whole genome shotgun (WGS) entry which is preliminary data.</text>
</comment>